<organism evidence="1 2">
    <name type="scientific">Senna tora</name>
    <dbReference type="NCBI Taxonomy" id="362788"/>
    <lineage>
        <taxon>Eukaryota</taxon>
        <taxon>Viridiplantae</taxon>
        <taxon>Streptophyta</taxon>
        <taxon>Embryophyta</taxon>
        <taxon>Tracheophyta</taxon>
        <taxon>Spermatophyta</taxon>
        <taxon>Magnoliopsida</taxon>
        <taxon>eudicotyledons</taxon>
        <taxon>Gunneridae</taxon>
        <taxon>Pentapetalae</taxon>
        <taxon>rosids</taxon>
        <taxon>fabids</taxon>
        <taxon>Fabales</taxon>
        <taxon>Fabaceae</taxon>
        <taxon>Caesalpinioideae</taxon>
        <taxon>Cassia clade</taxon>
        <taxon>Senna</taxon>
    </lineage>
</organism>
<reference evidence="1" key="1">
    <citation type="submission" date="2020-09" db="EMBL/GenBank/DDBJ databases">
        <title>Genome-Enabled Discovery of Anthraquinone Biosynthesis in Senna tora.</title>
        <authorList>
            <person name="Kang S.-H."/>
            <person name="Pandey R.P."/>
            <person name="Lee C.-M."/>
            <person name="Sim J.-S."/>
            <person name="Jeong J.-T."/>
            <person name="Choi B.-S."/>
            <person name="Jung M."/>
            <person name="Ginzburg D."/>
            <person name="Zhao K."/>
            <person name="Won S.Y."/>
            <person name="Oh T.-J."/>
            <person name="Yu Y."/>
            <person name="Kim N.-H."/>
            <person name="Lee O.R."/>
            <person name="Lee T.-H."/>
            <person name="Bashyal P."/>
            <person name="Kim T.-S."/>
            <person name="Lee W.-H."/>
            <person name="Kawkins C."/>
            <person name="Kim C.-K."/>
            <person name="Kim J.S."/>
            <person name="Ahn B.O."/>
            <person name="Rhee S.Y."/>
            <person name="Sohng J.K."/>
        </authorList>
    </citation>
    <scope>NUCLEOTIDE SEQUENCE</scope>
    <source>
        <tissue evidence="1">Leaf</tissue>
    </source>
</reference>
<gene>
    <name evidence="1" type="ORF">G2W53_015522</name>
</gene>
<sequence length="201" mass="23093">MKQEVAKEFEPLKFSKRKIHLQRGSDLCKHKYEGGLGIRNVQALNQARLAKQLWKVIVPHSVHQGLDSKGIMKGKDIILNYLQWQHNTAPWKKQMLIEVYDTPVAKQISPISVSVTSIKDRILKNQQSLQVDDWIRGRMNNQEIWNSGGFKFICVALQCSIYGLAYDNSRKLFYENLYSQGSKNCESIVSLPDNGMLIVEE</sequence>
<keyword evidence="2" id="KW-1185">Reference proteome</keyword>
<protein>
    <submittedName>
        <fullName evidence="1">Ribonuclease H</fullName>
    </submittedName>
</protein>
<accession>A0A835C5Q0</accession>
<comment type="caution">
    <text evidence="1">The sequence shown here is derived from an EMBL/GenBank/DDBJ whole genome shotgun (WGS) entry which is preliminary data.</text>
</comment>
<dbReference type="AlphaFoldDB" id="A0A835C5Q0"/>
<evidence type="ECO:0000313" key="2">
    <source>
        <dbReference type="Proteomes" id="UP000634136"/>
    </source>
</evidence>
<proteinExistence type="predicted"/>
<dbReference type="EMBL" id="JAAIUW010000005">
    <property type="protein sequence ID" value="KAF7833189.1"/>
    <property type="molecule type" value="Genomic_DNA"/>
</dbReference>
<dbReference type="Proteomes" id="UP000634136">
    <property type="component" value="Unassembled WGS sequence"/>
</dbReference>
<evidence type="ECO:0000313" key="1">
    <source>
        <dbReference type="EMBL" id="KAF7833189.1"/>
    </source>
</evidence>
<name>A0A835C5Q0_9FABA</name>